<name>A0A537LFF6_9BACT</name>
<keyword evidence="4" id="KW-0032">Aminotransferase</keyword>
<sequence>MPSRTGGPGPAPRAHPIPLCVPNIGGNERPYIEECLNTGWVSSVGPFVERFERDFAAACGVPYAVATTSGTAALHTALLLAGVQPGDEVILPSLTFIAPANAVRYVGAWPTFIDVDQDYWQLDPGELRAFLRDDCRVSRGELHNRHTGRRVVAVLPVDILGHPCDLPAIQKITEQYGLAMVEDATESLGALCRGKPLGQWSRLTCFSFNANKVMTTGGGGMLVTDDPQLAQRARYLTTQAKDDPLEFVHHEIGYNYRLTSVQAALGCAQLERLPAFVATKRRIATRYAEALEELPGIQPMKEAPWATASYWMYTILVDAERCGTDSRSLRKALAASNIETRPLWQPLHLSPAHRESFARSCPVASRVNRLALSIPCSTSLTEEEQRRVIRALQQEVAGDRPNVEIQPATGA</sequence>
<organism evidence="4 5">
    <name type="scientific">Candidatus Segetimicrobium genomatis</name>
    <dbReference type="NCBI Taxonomy" id="2569760"/>
    <lineage>
        <taxon>Bacteria</taxon>
        <taxon>Bacillati</taxon>
        <taxon>Candidatus Sysuimicrobiota</taxon>
        <taxon>Candidatus Sysuimicrobiia</taxon>
        <taxon>Candidatus Sysuimicrobiales</taxon>
        <taxon>Candidatus Segetimicrobiaceae</taxon>
        <taxon>Candidatus Segetimicrobium</taxon>
    </lineage>
</organism>
<dbReference type="GO" id="GO:0008483">
    <property type="term" value="F:transaminase activity"/>
    <property type="evidence" value="ECO:0007669"/>
    <property type="project" value="UniProtKB-KW"/>
</dbReference>
<dbReference type="InterPro" id="IPR015424">
    <property type="entry name" value="PyrdxlP-dep_Trfase"/>
</dbReference>
<dbReference type="NCBIfam" id="TIGR04181">
    <property type="entry name" value="NHT_00031"/>
    <property type="match status" value="1"/>
</dbReference>
<reference evidence="4 5" key="1">
    <citation type="journal article" date="2019" name="Nat. Microbiol.">
        <title>Mediterranean grassland soil C-N compound turnover is dependent on rainfall and depth, and is mediated by genomically divergent microorganisms.</title>
        <authorList>
            <person name="Diamond S."/>
            <person name="Andeer P.F."/>
            <person name="Li Z."/>
            <person name="Crits-Christoph A."/>
            <person name="Burstein D."/>
            <person name="Anantharaman K."/>
            <person name="Lane K.R."/>
            <person name="Thomas B.C."/>
            <person name="Pan C."/>
            <person name="Northen T.R."/>
            <person name="Banfield J.F."/>
        </authorList>
    </citation>
    <scope>NUCLEOTIDE SEQUENCE [LARGE SCALE GENOMIC DNA]</scope>
    <source>
        <strain evidence="4">NP_4</strain>
    </source>
</reference>
<dbReference type="InterPro" id="IPR015421">
    <property type="entry name" value="PyrdxlP-dep_Trfase_major"/>
</dbReference>
<dbReference type="Gene3D" id="3.90.1150.10">
    <property type="entry name" value="Aspartate Aminotransferase, domain 1"/>
    <property type="match status" value="1"/>
</dbReference>
<accession>A0A537LFF6</accession>
<feature type="active site" description="Proton acceptor" evidence="1">
    <location>
        <position position="212"/>
    </location>
</feature>
<protein>
    <submittedName>
        <fullName evidence="4">LegC family aminotransferase</fullName>
    </submittedName>
</protein>
<evidence type="ECO:0000256" key="1">
    <source>
        <dbReference type="PIRSR" id="PIRSR000390-1"/>
    </source>
</evidence>
<dbReference type="EMBL" id="VBAL01000009">
    <property type="protein sequence ID" value="TMJ06748.1"/>
    <property type="molecule type" value="Genomic_DNA"/>
</dbReference>
<dbReference type="InterPro" id="IPR015422">
    <property type="entry name" value="PyrdxlP-dep_Trfase_small"/>
</dbReference>
<evidence type="ECO:0000256" key="2">
    <source>
        <dbReference type="PIRSR" id="PIRSR000390-2"/>
    </source>
</evidence>
<evidence type="ECO:0000313" key="5">
    <source>
        <dbReference type="Proteomes" id="UP000319353"/>
    </source>
</evidence>
<dbReference type="Pfam" id="PF01041">
    <property type="entry name" value="DegT_DnrJ_EryC1"/>
    <property type="match status" value="1"/>
</dbReference>
<keyword evidence="2 3" id="KW-0663">Pyridoxal phosphate</keyword>
<feature type="modified residue" description="N6-(pyridoxal phosphate)lysine" evidence="2">
    <location>
        <position position="212"/>
    </location>
</feature>
<dbReference type="InterPro" id="IPR026385">
    <property type="entry name" value="LegC-like"/>
</dbReference>
<dbReference type="PIRSF" id="PIRSF000390">
    <property type="entry name" value="PLP_StrS"/>
    <property type="match status" value="1"/>
</dbReference>
<dbReference type="GO" id="GO:0030170">
    <property type="term" value="F:pyridoxal phosphate binding"/>
    <property type="evidence" value="ECO:0007669"/>
    <property type="project" value="TreeGrafter"/>
</dbReference>
<dbReference type="CDD" id="cd00616">
    <property type="entry name" value="AHBA_syn"/>
    <property type="match status" value="1"/>
</dbReference>
<dbReference type="InterPro" id="IPR000653">
    <property type="entry name" value="DegT/StrS_aminotransferase"/>
</dbReference>
<comment type="caution">
    <text evidence="4">The sequence shown here is derived from an EMBL/GenBank/DDBJ whole genome shotgun (WGS) entry which is preliminary data.</text>
</comment>
<evidence type="ECO:0000313" key="4">
    <source>
        <dbReference type="EMBL" id="TMJ06748.1"/>
    </source>
</evidence>
<gene>
    <name evidence="4" type="ORF">E6H01_00680</name>
</gene>
<proteinExistence type="inferred from homology"/>
<dbReference type="SUPFAM" id="SSF53383">
    <property type="entry name" value="PLP-dependent transferases"/>
    <property type="match status" value="1"/>
</dbReference>
<dbReference type="AlphaFoldDB" id="A0A537LFF6"/>
<dbReference type="Proteomes" id="UP000319353">
    <property type="component" value="Unassembled WGS sequence"/>
</dbReference>
<dbReference type="Gene3D" id="3.40.640.10">
    <property type="entry name" value="Type I PLP-dependent aspartate aminotransferase-like (Major domain)"/>
    <property type="match status" value="1"/>
</dbReference>
<evidence type="ECO:0000256" key="3">
    <source>
        <dbReference type="RuleBase" id="RU004508"/>
    </source>
</evidence>
<dbReference type="GO" id="GO:0000271">
    <property type="term" value="P:polysaccharide biosynthetic process"/>
    <property type="evidence" value="ECO:0007669"/>
    <property type="project" value="TreeGrafter"/>
</dbReference>
<keyword evidence="4" id="KW-0808">Transferase</keyword>
<comment type="similarity">
    <text evidence="3">Belongs to the DegT/DnrJ/EryC1 family.</text>
</comment>
<dbReference type="PANTHER" id="PTHR30244">
    <property type="entry name" value="TRANSAMINASE"/>
    <property type="match status" value="1"/>
</dbReference>
<dbReference type="PANTHER" id="PTHR30244:SF30">
    <property type="entry name" value="BLR5990 PROTEIN"/>
    <property type="match status" value="1"/>
</dbReference>